<dbReference type="Proteomes" id="UP000887563">
    <property type="component" value="Unplaced"/>
</dbReference>
<accession>A0A914LKY5</accession>
<evidence type="ECO:0000313" key="3">
    <source>
        <dbReference type="WBParaSite" id="Minc3s00601g14945"/>
    </source>
</evidence>
<evidence type="ECO:0000313" key="2">
    <source>
        <dbReference type="Proteomes" id="UP000887563"/>
    </source>
</evidence>
<evidence type="ECO:0000256" key="1">
    <source>
        <dbReference type="SAM" id="MobiDB-lite"/>
    </source>
</evidence>
<feature type="region of interest" description="Disordered" evidence="1">
    <location>
        <begin position="1"/>
        <end position="29"/>
    </location>
</feature>
<dbReference type="WBParaSite" id="Minc3s00601g14945">
    <property type="protein sequence ID" value="Minc3s00601g14945"/>
    <property type="gene ID" value="Minc3s00601g14945"/>
</dbReference>
<organism evidence="2 3">
    <name type="scientific">Meloidogyne incognita</name>
    <name type="common">Southern root-knot nematode worm</name>
    <name type="synonym">Oxyuris incognita</name>
    <dbReference type="NCBI Taxonomy" id="6306"/>
    <lineage>
        <taxon>Eukaryota</taxon>
        <taxon>Metazoa</taxon>
        <taxon>Ecdysozoa</taxon>
        <taxon>Nematoda</taxon>
        <taxon>Chromadorea</taxon>
        <taxon>Rhabditida</taxon>
        <taxon>Tylenchina</taxon>
        <taxon>Tylenchomorpha</taxon>
        <taxon>Tylenchoidea</taxon>
        <taxon>Meloidogynidae</taxon>
        <taxon>Meloidogyninae</taxon>
        <taxon>Meloidogyne</taxon>
        <taxon>Meloidogyne incognita group</taxon>
    </lineage>
</organism>
<keyword evidence="2" id="KW-1185">Reference proteome</keyword>
<proteinExistence type="predicted"/>
<dbReference type="AlphaFoldDB" id="A0A914LKY5"/>
<name>A0A914LKY5_MELIC</name>
<sequence length="162" mass="17452">MDLASGLRPAASKRNSALRNGCKSRASGPRNSFALSRGLDANLGPSALEIPLPCLDGWMQISGLRPSKFLCFASMDGCKSRAFGPRNSFALPRWMDANLGPSALEIPMLCLDGWMQISGLRPSKFLCLASMDGCKSRAFGPRNSYALPRWMDANLGPSALEI</sequence>
<reference evidence="3" key="1">
    <citation type="submission" date="2022-11" db="UniProtKB">
        <authorList>
            <consortium name="WormBaseParasite"/>
        </authorList>
    </citation>
    <scope>IDENTIFICATION</scope>
</reference>
<protein>
    <submittedName>
        <fullName evidence="3">Uncharacterized protein</fullName>
    </submittedName>
</protein>